<dbReference type="AlphaFoldDB" id="A0A1A8ZBX8"/>
<dbReference type="SUPFAM" id="SSF55008">
    <property type="entry name" value="HMA, heavy metal-associated domain"/>
    <property type="match status" value="1"/>
</dbReference>
<dbReference type="InterPro" id="IPR006121">
    <property type="entry name" value="HMA_dom"/>
</dbReference>
<reference evidence="2 3" key="1">
    <citation type="submission" date="2016-06" db="EMBL/GenBank/DDBJ databases">
        <authorList>
            <person name="Kjaerup R.B."/>
            <person name="Dalgaard T.S."/>
            <person name="Juul-Madsen H.R."/>
        </authorList>
    </citation>
    <scope>NUCLEOTIDE SEQUENCE [LARGE SCALE GENOMIC DNA]</scope>
    <source>
        <strain evidence="2 3">DSM 45248</strain>
    </source>
</reference>
<dbReference type="InterPro" id="IPR036163">
    <property type="entry name" value="HMA_dom_sf"/>
</dbReference>
<dbReference type="Gene3D" id="3.30.70.100">
    <property type="match status" value="1"/>
</dbReference>
<protein>
    <submittedName>
        <fullName evidence="2">Heavy-metal-associated domain-containing protein</fullName>
    </submittedName>
</protein>
<organism evidence="2 3">
    <name type="scientific">Micromonospora narathiwatensis</name>
    <dbReference type="NCBI Taxonomy" id="299146"/>
    <lineage>
        <taxon>Bacteria</taxon>
        <taxon>Bacillati</taxon>
        <taxon>Actinomycetota</taxon>
        <taxon>Actinomycetes</taxon>
        <taxon>Micromonosporales</taxon>
        <taxon>Micromonosporaceae</taxon>
        <taxon>Micromonospora</taxon>
    </lineage>
</organism>
<dbReference type="OrthoDB" id="3394236at2"/>
<evidence type="ECO:0000313" key="2">
    <source>
        <dbReference type="EMBL" id="SBT41309.1"/>
    </source>
</evidence>
<feature type="domain" description="HMA" evidence="1">
    <location>
        <begin position="27"/>
        <end position="69"/>
    </location>
</feature>
<evidence type="ECO:0000313" key="3">
    <source>
        <dbReference type="Proteomes" id="UP000198765"/>
    </source>
</evidence>
<dbReference type="RefSeq" id="WP_157739869.1">
    <property type="nucleotide sequence ID" value="NZ_LT594324.1"/>
</dbReference>
<dbReference type="EMBL" id="LT594324">
    <property type="protein sequence ID" value="SBT41309.1"/>
    <property type="molecule type" value="Genomic_DNA"/>
</dbReference>
<dbReference type="GO" id="GO:0046872">
    <property type="term" value="F:metal ion binding"/>
    <property type="evidence" value="ECO:0007669"/>
    <property type="project" value="InterPro"/>
</dbReference>
<proteinExistence type="predicted"/>
<name>A0A1A8ZBX8_9ACTN</name>
<gene>
    <name evidence="2" type="ORF">GA0070621_1198</name>
</gene>
<dbReference type="Proteomes" id="UP000198765">
    <property type="component" value="Chromosome I"/>
</dbReference>
<evidence type="ECO:0000259" key="1">
    <source>
        <dbReference type="Pfam" id="PF00403"/>
    </source>
</evidence>
<accession>A0A1A8ZBX8</accession>
<dbReference type="Pfam" id="PF00403">
    <property type="entry name" value="HMA"/>
    <property type="match status" value="1"/>
</dbReference>
<sequence>MVERNDPTAPAPDRTWVVTVVLPPGICRRCVRVFSRRVSDLPGVVSLEFDGDAGLLRVGGEVDPAALRRAGLAVCPAGPECCRPD</sequence>
<dbReference type="PATRIC" id="fig|299146.4.peg.1240"/>
<keyword evidence="3" id="KW-1185">Reference proteome</keyword>